<name>A0ABR0SWZ9_9HYPO</name>
<evidence type="ECO:0000313" key="2">
    <source>
        <dbReference type="Proteomes" id="UP001338125"/>
    </source>
</evidence>
<accession>A0ABR0SWZ9</accession>
<dbReference type="EMBL" id="JAVFKD010000002">
    <property type="protein sequence ID" value="KAK5996544.1"/>
    <property type="molecule type" value="Genomic_DNA"/>
</dbReference>
<organism evidence="1 2">
    <name type="scientific">Cladobotryum mycophilum</name>
    <dbReference type="NCBI Taxonomy" id="491253"/>
    <lineage>
        <taxon>Eukaryota</taxon>
        <taxon>Fungi</taxon>
        <taxon>Dikarya</taxon>
        <taxon>Ascomycota</taxon>
        <taxon>Pezizomycotina</taxon>
        <taxon>Sordariomycetes</taxon>
        <taxon>Hypocreomycetidae</taxon>
        <taxon>Hypocreales</taxon>
        <taxon>Hypocreaceae</taxon>
        <taxon>Cladobotryum</taxon>
    </lineage>
</organism>
<keyword evidence="2" id="KW-1185">Reference proteome</keyword>
<dbReference type="Proteomes" id="UP001338125">
    <property type="component" value="Unassembled WGS sequence"/>
</dbReference>
<comment type="caution">
    <text evidence="1">The sequence shown here is derived from an EMBL/GenBank/DDBJ whole genome shotgun (WGS) entry which is preliminary data.</text>
</comment>
<sequence>MASSVIPDPRNPGARAINLEILRTSTLRNQATHLREILSNHPSDTLDVTSQLIKYVASDYLPVVVLSIWLSVCKEPRATVAVLQQQHNVTAQRFAITQLTRHFRNENDFAKAWEAGGAAVGYARVMSNLSVRNLRFLCKKLSSTAKTKAARDERRLAFTELLRLLWKNVEEDGSTGAVIDPRPLKKAYSFIAAACGGKVNQEWCKKVAMNVSYDSDPDFFEKYVLDELLSEGGDLRSCLYIANCLIRDNLTFGVLLFEKWLERKTLGLSPDKFLGELLIPIVKRCSSKRWIGSETHSKLWSIIPQYFQRYPEFKKNSRQSEAHYSSLIYHCTKVWVRSPKSFTETFTGIIGLLHEDPVKKFDLPRLVQVAGPTLRYELLRLFLKHGQGYAFDIGAVDNKAMDCSVMKAQKFVWPVGILHHLPPHEGLCMLEKLREAYPDSLHPNDGSQSLFQKYDPGNEKCSDLEILRALLIRQSENDKIILPTNSEAVLDDLRLKELPRRMRQASQAREPGDRARWAVAAINLSVALGDVDLYTETLLWARRFNKDSRATHVIYNYRFITVEAVELLSGLPLKLGHSTKRPGKEVIEAGNKVLQLLVETTIQVIPNPDFSLHAFSSIFTFIDRVVKSRAERVDKYQDYFKLSDDELFDIVWKPTLNMLIEIETTTLEPANKKLNRGRRGLLDYWKVDIGCQRGPTMKFFDTLAKSRNQIWEKYRISEHPSVATLPEPLSRGLTLEILLHFDTHSPANLPYLHSRAEALVFVSPETALVSSKENDEIKAAVSKYMENWCTALKLYLLQPDSGMNRVDRISRAWKHATGALSKSRMSEEEAVRYWVPVFQLAGVTDRELDSHRTAHEYSAPSIPAVDDVSQPVEWNPDPNFRRELKGKKLAPTYLDAMIAKGLAYSWQASSKTKATIPAVPSSPAFWSPSLSIRRTVTTAKADAYTAAGILAINSKHGADSSLLLQPFPDANARRFPALYLEQEFLERESEGQERNIMDLLGTLDVFTPPRLLAQLASSLLDKIRKETREGHKPFSQFARIIKLLSRSGNPSLASPFIQEFILEQTEASSWHRKVFGVYHLNSLSPSQVQSFLQDFSTAIVKKLELTNERVREAAKVVDNEETKQEKPVVKVSTVKMLAQLVQGAVFISPASSVDVLTGLLERSSNLSICVAVVNALIEAGSTANTNDPKLRRTILDALQRYAGLKASSINESHRTTDWDKAECDGQLPEVWGDNSPPPILKALINIGTQTHKVWPDEENRALAELRCSVLLASGDNNLRWMNLFLKINGFKIPDGYQLPAIPLRREALGEVVSNSCPLVSKKLFERMKQYLLLNLDRPEWLLNINQAIKDDAVLSRSNAGKHWLSLWSIELHSLYHSMGIRWITNALDLDFQNEVYPDNVTHGMLETSMFEIADALLNTCDQYWFLIFIGDVANEKKKSRQESLRTPEWQSNPKRQPAFLPNIFTFKLKLRLPDTLINVPQMSTEVLAKMRDEVLVLLKKILASGLPYVEDFTSLKNHLASKTIAPELAMMLGSIPTQADPDTLTLLDHLLVELAAHLVKKCHILTERTNKFEKETVAQMDDMLEKWQMSRVENFRLVAKEVKKGEILNDDGFGLFD</sequence>
<evidence type="ECO:0000313" key="1">
    <source>
        <dbReference type="EMBL" id="KAK5996544.1"/>
    </source>
</evidence>
<reference evidence="1 2" key="1">
    <citation type="submission" date="2024-01" db="EMBL/GenBank/DDBJ databases">
        <title>Complete genome of Cladobotryum mycophilum ATHUM6906.</title>
        <authorList>
            <person name="Christinaki A.C."/>
            <person name="Myridakis A.I."/>
            <person name="Kouvelis V.N."/>
        </authorList>
    </citation>
    <scope>NUCLEOTIDE SEQUENCE [LARGE SCALE GENOMIC DNA]</scope>
    <source>
        <strain evidence="1 2">ATHUM6906</strain>
    </source>
</reference>
<proteinExistence type="predicted"/>
<gene>
    <name evidence="1" type="ORF">PT974_01879</name>
</gene>
<protein>
    <submittedName>
        <fullName evidence="1">Uncharacterized protein</fullName>
    </submittedName>
</protein>